<dbReference type="EMBL" id="JTJC03000004">
    <property type="protein sequence ID" value="NHC36255.1"/>
    <property type="molecule type" value="Genomic_DNA"/>
</dbReference>
<dbReference type="RefSeq" id="WP_052290219.1">
    <property type="nucleotide sequence ID" value="NZ_JTJC03000004.1"/>
</dbReference>
<organism evidence="1 2">
    <name type="scientific">Scytonema millei VB511283</name>
    <dbReference type="NCBI Taxonomy" id="1245923"/>
    <lineage>
        <taxon>Bacteria</taxon>
        <taxon>Bacillati</taxon>
        <taxon>Cyanobacteriota</taxon>
        <taxon>Cyanophyceae</taxon>
        <taxon>Nostocales</taxon>
        <taxon>Scytonemataceae</taxon>
        <taxon>Scytonema</taxon>
    </lineage>
</organism>
<evidence type="ECO:0000313" key="1">
    <source>
        <dbReference type="EMBL" id="NHC36255.1"/>
    </source>
</evidence>
<dbReference type="OrthoDB" id="573013at2"/>
<dbReference type="PANTHER" id="PTHR43857">
    <property type="entry name" value="BLR7761 PROTEIN"/>
    <property type="match status" value="1"/>
</dbReference>
<comment type="caution">
    <text evidence="1">The sequence shown here is derived from an EMBL/GenBank/DDBJ whole genome shotgun (WGS) entry which is preliminary data.</text>
</comment>
<dbReference type="InterPro" id="IPR006175">
    <property type="entry name" value="YjgF/YER057c/UK114"/>
</dbReference>
<dbReference type="PANTHER" id="PTHR43857:SF1">
    <property type="entry name" value="YJGH FAMILY PROTEIN"/>
    <property type="match status" value="1"/>
</dbReference>
<name>A0A9X5I5P6_9CYAN</name>
<dbReference type="Proteomes" id="UP000031532">
    <property type="component" value="Unassembled WGS sequence"/>
</dbReference>
<dbReference type="Pfam" id="PF01042">
    <property type="entry name" value="Ribonuc_L-PSP"/>
    <property type="match status" value="1"/>
</dbReference>
<gene>
    <name evidence="1" type="ORF">QH73_0016650</name>
</gene>
<protein>
    <submittedName>
        <fullName evidence="1">RidA family protein</fullName>
    </submittedName>
</protein>
<accession>A0A9X5I5P6</accession>
<dbReference type="SUPFAM" id="SSF55298">
    <property type="entry name" value="YjgF-like"/>
    <property type="match status" value="1"/>
</dbReference>
<proteinExistence type="predicted"/>
<dbReference type="AlphaFoldDB" id="A0A9X5I5P6"/>
<keyword evidence="2" id="KW-1185">Reference proteome</keyword>
<dbReference type="CDD" id="cd00448">
    <property type="entry name" value="YjgF_YER057c_UK114_family"/>
    <property type="match status" value="1"/>
</dbReference>
<sequence>MNREIQRINPVGLYDPSPNGYTHVAIAPAGASIVYIAGQGGEDENGNLADDFATQLKQAFANLDTALNAAGARPEHVVKLTTLVVNHDESKLQHLGSEIEARWGDRPPTQTLIPVPRLALDRMLFEVDAVAVLP</sequence>
<dbReference type="Gene3D" id="3.30.1330.40">
    <property type="entry name" value="RutC-like"/>
    <property type="match status" value="1"/>
</dbReference>
<dbReference type="InterPro" id="IPR035959">
    <property type="entry name" value="RutC-like_sf"/>
</dbReference>
<evidence type="ECO:0000313" key="2">
    <source>
        <dbReference type="Proteomes" id="UP000031532"/>
    </source>
</evidence>
<reference evidence="1 2" key="1">
    <citation type="journal article" date="2015" name="Genome Announc.">
        <title>Draft Genome Sequence of the Terrestrial Cyanobacterium Scytonema millei VB511283, Isolated from Eastern India.</title>
        <authorList>
            <person name="Sen D."/>
            <person name="Chandrababunaidu M.M."/>
            <person name="Singh D."/>
            <person name="Sanghi N."/>
            <person name="Ghorai A."/>
            <person name="Mishra G.P."/>
            <person name="Madduluri M."/>
            <person name="Adhikary S.P."/>
            <person name="Tripathy S."/>
        </authorList>
    </citation>
    <scope>NUCLEOTIDE SEQUENCE [LARGE SCALE GENOMIC DNA]</scope>
    <source>
        <strain evidence="1 2">VB511283</strain>
    </source>
</reference>